<dbReference type="PANTHER" id="PTHR42915:SF1">
    <property type="entry name" value="PEPTIDOGLYCAN BETA-N-ACETYLMURAMIDASE NAMZ"/>
    <property type="match status" value="1"/>
</dbReference>
<evidence type="ECO:0000313" key="5">
    <source>
        <dbReference type="Proteomes" id="UP000199213"/>
    </source>
</evidence>
<feature type="region of interest" description="Disordered" evidence="1">
    <location>
        <begin position="22"/>
        <end position="50"/>
    </location>
</feature>
<dbReference type="InterPro" id="IPR048502">
    <property type="entry name" value="NamZ_N"/>
</dbReference>
<dbReference type="Proteomes" id="UP000199213">
    <property type="component" value="Unassembled WGS sequence"/>
</dbReference>
<feature type="domain" description="Peptidoglycan beta-N-acetylmuramidase NamZ C-terminal" evidence="3">
    <location>
        <begin position="283"/>
        <end position="434"/>
    </location>
</feature>
<dbReference type="EMBL" id="FNFM01000006">
    <property type="protein sequence ID" value="SDK31838.1"/>
    <property type="molecule type" value="Genomic_DNA"/>
</dbReference>
<evidence type="ECO:0000313" key="4">
    <source>
        <dbReference type="EMBL" id="SDK31838.1"/>
    </source>
</evidence>
<dbReference type="AlphaFoldDB" id="A0A1G9AXC8"/>
<organism evidence="4 5">
    <name type="scientific">Actinopolyspora mzabensis</name>
    <dbReference type="NCBI Taxonomy" id="995066"/>
    <lineage>
        <taxon>Bacteria</taxon>
        <taxon>Bacillati</taxon>
        <taxon>Actinomycetota</taxon>
        <taxon>Actinomycetes</taxon>
        <taxon>Actinopolysporales</taxon>
        <taxon>Actinopolysporaceae</taxon>
        <taxon>Actinopolyspora</taxon>
    </lineage>
</organism>
<dbReference type="InterPro" id="IPR008302">
    <property type="entry name" value="NamZ"/>
</dbReference>
<dbReference type="Pfam" id="PF20732">
    <property type="entry name" value="NamZ_C"/>
    <property type="match status" value="1"/>
</dbReference>
<dbReference type="Gene3D" id="3.40.50.12170">
    <property type="entry name" value="Uncharacterised protein PF07075, DUF1343"/>
    <property type="match status" value="1"/>
</dbReference>
<dbReference type="Pfam" id="PF07075">
    <property type="entry name" value="NamZ_N"/>
    <property type="match status" value="1"/>
</dbReference>
<dbReference type="InterPro" id="IPR006311">
    <property type="entry name" value="TAT_signal"/>
</dbReference>
<proteinExistence type="predicted"/>
<dbReference type="Gene3D" id="3.90.1150.140">
    <property type="match status" value="1"/>
</dbReference>
<dbReference type="InterPro" id="IPR048503">
    <property type="entry name" value="NamZ_C"/>
</dbReference>
<evidence type="ECO:0000259" key="3">
    <source>
        <dbReference type="Pfam" id="PF20732"/>
    </source>
</evidence>
<sequence length="435" mass="47550">MGELDRRRFLLSSAVTAPMLGLTGASAASTEQDSERDSGRGAGRRPVRTGADELAAAGWERLRGPRLGVIANPTSVVTRPRAGLPHIVDEMHSAEGVEVVAVFGPEHGFRGTAQAGGSEGDYTDPRTGIPVYDTYGADTAKLAGMLRQASVDRLVFDIADVGTRFYTYVWTMYTAMRAAVRVGVPLTVLDRPNPLGGRAAGPVLDPEFASGVGELPIAQQHGMTVGELARMFDAEFLPEREKERLPGLDVVEMSGWSREHSFTETGLPWIPPSPNMPTPDTALVYPGTGMFEGTVFSEGRGTTRPFEIIGAPGVDRRWAERLNSEGTTGAYFRETHFVPTFSKHRGKTCGGVQLYRTGEAEFDAIGTAVRMLVQARRLYPDAFGWRSDHWIDNLTGSARLREMIDAGADTADVVGAWEEELADFRRRRRPYLLYR</sequence>
<evidence type="ECO:0000256" key="1">
    <source>
        <dbReference type="SAM" id="MobiDB-lite"/>
    </source>
</evidence>
<keyword evidence="5" id="KW-1185">Reference proteome</keyword>
<accession>A0A1G9AXC8</accession>
<evidence type="ECO:0000259" key="2">
    <source>
        <dbReference type="Pfam" id="PF07075"/>
    </source>
</evidence>
<name>A0A1G9AXC8_ACTMZ</name>
<dbReference type="GO" id="GO:0033922">
    <property type="term" value="F:peptidoglycan beta-N-acetylmuramidase activity"/>
    <property type="evidence" value="ECO:0007669"/>
    <property type="project" value="InterPro"/>
</dbReference>
<dbReference type="PIRSF" id="PIRSF016719">
    <property type="entry name" value="UCP016719"/>
    <property type="match status" value="1"/>
</dbReference>
<dbReference type="PANTHER" id="PTHR42915">
    <property type="entry name" value="HYPOTHETICAL 460 KDA PROTEIN IN FEUA-SIGW INTERGENIC REGION [PRECURSOR]"/>
    <property type="match status" value="1"/>
</dbReference>
<gene>
    <name evidence="4" type="ORF">SAMN04487820_106297</name>
</gene>
<protein>
    <submittedName>
        <fullName evidence="4">Uncharacterized conserved protein YbbC, DUF1343 family</fullName>
    </submittedName>
</protein>
<feature type="domain" description="Peptidoglycan beta-N-acetylmuramidase NamZ N-terminal" evidence="2">
    <location>
        <begin position="68"/>
        <end position="279"/>
    </location>
</feature>
<reference evidence="5" key="1">
    <citation type="submission" date="2016-10" db="EMBL/GenBank/DDBJ databases">
        <authorList>
            <person name="Varghese N."/>
            <person name="Submissions S."/>
        </authorList>
    </citation>
    <scope>NUCLEOTIDE SEQUENCE [LARGE SCALE GENOMIC DNA]</scope>
    <source>
        <strain evidence="5">DSM 45460</strain>
    </source>
</reference>
<dbReference type="PROSITE" id="PS51318">
    <property type="entry name" value="TAT"/>
    <property type="match status" value="1"/>
</dbReference>